<comment type="caution">
    <text evidence="2">The sequence shown here is derived from an EMBL/GenBank/DDBJ whole genome shotgun (WGS) entry which is preliminary data.</text>
</comment>
<dbReference type="EMBL" id="CAMAPE010000054">
    <property type="protein sequence ID" value="CAH9111661.1"/>
    <property type="molecule type" value="Genomic_DNA"/>
</dbReference>
<sequence>MLMPLDDEEVVTGMWMLVLNLTMSTMEIYIEESSLDATMTPSTSIHVVSGHDGVNGAASANEVVLNMVVEEDEMYLHNGASFLDGHGNGDDADEDANDDEKTESDDEEGDILSACISSDVFADKSDNEVQVLYFPILESFDVAAYFSWGSVTLTYLYR</sequence>
<evidence type="ECO:0000256" key="1">
    <source>
        <dbReference type="SAM" id="MobiDB-lite"/>
    </source>
</evidence>
<evidence type="ECO:0000313" key="2">
    <source>
        <dbReference type="EMBL" id="CAH9111661.1"/>
    </source>
</evidence>
<reference evidence="2" key="1">
    <citation type="submission" date="2022-07" db="EMBL/GenBank/DDBJ databases">
        <authorList>
            <person name="Macas J."/>
            <person name="Novak P."/>
            <person name="Neumann P."/>
        </authorList>
    </citation>
    <scope>NUCLEOTIDE SEQUENCE</scope>
</reference>
<dbReference type="OrthoDB" id="666637at2759"/>
<dbReference type="Proteomes" id="UP001152484">
    <property type="component" value="Unassembled WGS sequence"/>
</dbReference>
<name>A0A9P1EJP4_CUSEU</name>
<accession>A0A9P1EJP4</accession>
<evidence type="ECO:0000313" key="3">
    <source>
        <dbReference type="Proteomes" id="UP001152484"/>
    </source>
</evidence>
<gene>
    <name evidence="2" type="ORF">CEURO_LOCUS19348</name>
</gene>
<keyword evidence="3" id="KW-1185">Reference proteome</keyword>
<feature type="compositionally biased region" description="Acidic residues" evidence="1">
    <location>
        <begin position="90"/>
        <end position="109"/>
    </location>
</feature>
<protein>
    <submittedName>
        <fullName evidence="2">Uncharacterized protein</fullName>
    </submittedName>
</protein>
<feature type="region of interest" description="Disordered" evidence="1">
    <location>
        <begin position="86"/>
        <end position="109"/>
    </location>
</feature>
<organism evidence="2 3">
    <name type="scientific">Cuscuta europaea</name>
    <name type="common">European dodder</name>
    <dbReference type="NCBI Taxonomy" id="41803"/>
    <lineage>
        <taxon>Eukaryota</taxon>
        <taxon>Viridiplantae</taxon>
        <taxon>Streptophyta</taxon>
        <taxon>Embryophyta</taxon>
        <taxon>Tracheophyta</taxon>
        <taxon>Spermatophyta</taxon>
        <taxon>Magnoliopsida</taxon>
        <taxon>eudicotyledons</taxon>
        <taxon>Gunneridae</taxon>
        <taxon>Pentapetalae</taxon>
        <taxon>asterids</taxon>
        <taxon>lamiids</taxon>
        <taxon>Solanales</taxon>
        <taxon>Convolvulaceae</taxon>
        <taxon>Cuscuteae</taxon>
        <taxon>Cuscuta</taxon>
        <taxon>Cuscuta subgen. Cuscuta</taxon>
    </lineage>
</organism>
<dbReference type="AlphaFoldDB" id="A0A9P1EJP4"/>
<proteinExistence type="predicted"/>